<sequence length="37" mass="3902">MPKNDKVPTPPATVPAQLPLLPTTNPHVASELLVARS</sequence>
<proteinExistence type="predicted"/>
<protein>
    <submittedName>
        <fullName evidence="2">Uncharacterized protein</fullName>
    </submittedName>
</protein>
<gene>
    <name evidence="2" type="ORF">BJ986_002951</name>
</gene>
<dbReference type="EMBL" id="JACCAB010000001">
    <property type="protein sequence ID" value="NYG08464.1"/>
    <property type="molecule type" value="Genomic_DNA"/>
</dbReference>
<organism evidence="2 3">
    <name type="scientific">Pedococcus badiiscoriae</name>
    <dbReference type="NCBI Taxonomy" id="642776"/>
    <lineage>
        <taxon>Bacteria</taxon>
        <taxon>Bacillati</taxon>
        <taxon>Actinomycetota</taxon>
        <taxon>Actinomycetes</taxon>
        <taxon>Micrococcales</taxon>
        <taxon>Intrasporangiaceae</taxon>
        <taxon>Pedococcus</taxon>
    </lineage>
</organism>
<comment type="caution">
    <text evidence="2">The sequence shown here is derived from an EMBL/GenBank/DDBJ whole genome shotgun (WGS) entry which is preliminary data.</text>
</comment>
<dbReference type="Proteomes" id="UP000573599">
    <property type="component" value="Unassembled WGS sequence"/>
</dbReference>
<keyword evidence="3" id="KW-1185">Reference proteome</keyword>
<evidence type="ECO:0000313" key="3">
    <source>
        <dbReference type="Proteomes" id="UP000573599"/>
    </source>
</evidence>
<evidence type="ECO:0000313" key="2">
    <source>
        <dbReference type="EMBL" id="NYG08464.1"/>
    </source>
</evidence>
<feature type="region of interest" description="Disordered" evidence="1">
    <location>
        <begin position="1"/>
        <end position="23"/>
    </location>
</feature>
<accession>A0A852WNN0</accession>
<dbReference type="AlphaFoldDB" id="A0A852WNN0"/>
<reference evidence="2 3" key="1">
    <citation type="submission" date="2020-07" db="EMBL/GenBank/DDBJ databases">
        <title>Sequencing the genomes of 1000 actinobacteria strains.</title>
        <authorList>
            <person name="Klenk H.-P."/>
        </authorList>
    </citation>
    <scope>NUCLEOTIDE SEQUENCE [LARGE SCALE GENOMIC DNA]</scope>
    <source>
        <strain evidence="2 3">DSM 23987</strain>
    </source>
</reference>
<name>A0A852WNN0_9MICO</name>
<evidence type="ECO:0000256" key="1">
    <source>
        <dbReference type="SAM" id="MobiDB-lite"/>
    </source>
</evidence>